<dbReference type="InterPro" id="IPR004891">
    <property type="entry name" value="Mercury-R_MerC"/>
</dbReference>
<comment type="caution">
    <text evidence="2">The sequence shown here is derived from an EMBL/GenBank/DDBJ whole genome shotgun (WGS) entry which is preliminary data.</text>
</comment>
<feature type="transmembrane region" description="Helical" evidence="1">
    <location>
        <begin position="75"/>
        <end position="95"/>
    </location>
</feature>
<accession>A0ABW9RJ01</accession>
<reference evidence="2 3" key="1">
    <citation type="submission" date="2019-02" db="EMBL/GenBank/DDBJ databases">
        <authorList>
            <person name="Goldberg S.R."/>
            <person name="Haltli B.A."/>
            <person name="Correa H."/>
            <person name="Russell K.G."/>
        </authorList>
    </citation>
    <scope>NUCLEOTIDE SEQUENCE [LARGE SCALE GENOMIC DNA]</scope>
    <source>
        <strain evidence="2 3">JCM 16186</strain>
    </source>
</reference>
<keyword evidence="1" id="KW-1133">Transmembrane helix</keyword>
<organism evidence="2 3">
    <name type="scientific">Fulvivirga kasyanovii</name>
    <dbReference type="NCBI Taxonomy" id="396812"/>
    <lineage>
        <taxon>Bacteria</taxon>
        <taxon>Pseudomonadati</taxon>
        <taxon>Bacteroidota</taxon>
        <taxon>Cytophagia</taxon>
        <taxon>Cytophagales</taxon>
        <taxon>Fulvivirgaceae</taxon>
        <taxon>Fulvivirga</taxon>
    </lineage>
</organism>
<sequence length="147" mass="16100">MKVLLSKINPDVAGFITSLLCAIHCAILPFLLTLAPLAGLGFLHNPWFEYGIIAISFLIASYALVHGYRSHHGNLLPLAVVVAGFVLIGGGHWAAWAWAEALFSTAGALLVALAHLINWKYIRQSAIQYPDCIHKNRDIEEDAKEEI</sequence>
<gene>
    <name evidence="2" type="ORF">E1163_03750</name>
</gene>
<evidence type="ECO:0000313" key="2">
    <source>
        <dbReference type="EMBL" id="MTI24053.1"/>
    </source>
</evidence>
<dbReference type="RefSeq" id="WP_155169599.1">
    <property type="nucleotide sequence ID" value="NZ_BAAAFL010000068.1"/>
</dbReference>
<keyword evidence="1" id="KW-0812">Transmembrane</keyword>
<protein>
    <submittedName>
        <fullName evidence="2">MerC domain-containing protein</fullName>
    </submittedName>
</protein>
<keyword evidence="1" id="KW-0472">Membrane</keyword>
<proteinExistence type="predicted"/>
<keyword evidence="3" id="KW-1185">Reference proteome</keyword>
<name>A0ABW9RJ01_9BACT</name>
<dbReference type="EMBL" id="SMLW01000357">
    <property type="protein sequence ID" value="MTI24053.1"/>
    <property type="molecule type" value="Genomic_DNA"/>
</dbReference>
<evidence type="ECO:0000313" key="3">
    <source>
        <dbReference type="Proteomes" id="UP000798808"/>
    </source>
</evidence>
<dbReference type="Proteomes" id="UP000798808">
    <property type="component" value="Unassembled WGS sequence"/>
</dbReference>
<feature type="transmembrane region" description="Helical" evidence="1">
    <location>
        <begin position="12"/>
        <end position="35"/>
    </location>
</feature>
<feature type="transmembrane region" description="Helical" evidence="1">
    <location>
        <begin position="101"/>
        <end position="119"/>
    </location>
</feature>
<dbReference type="Pfam" id="PF03203">
    <property type="entry name" value="MerC"/>
    <property type="match status" value="1"/>
</dbReference>
<feature type="transmembrane region" description="Helical" evidence="1">
    <location>
        <begin position="47"/>
        <end position="68"/>
    </location>
</feature>
<evidence type="ECO:0000256" key="1">
    <source>
        <dbReference type="SAM" id="Phobius"/>
    </source>
</evidence>